<dbReference type="NCBIfam" id="TIGR00797">
    <property type="entry name" value="matE"/>
    <property type="match status" value="1"/>
</dbReference>
<keyword evidence="6 7" id="KW-0472">Membrane</keyword>
<organism evidence="8">
    <name type="scientific">Sheuella amnicola</name>
    <dbReference type="NCBI Taxonomy" id="2707330"/>
    <lineage>
        <taxon>Bacteria</taxon>
        <taxon>Pseudomonadati</taxon>
        <taxon>Pseudomonadota</taxon>
        <taxon>Betaproteobacteria</taxon>
        <taxon>Burkholderiales</taxon>
        <taxon>Alcaligenaceae</taxon>
        <taxon>Sheuella</taxon>
    </lineage>
</organism>
<feature type="transmembrane region" description="Helical" evidence="7">
    <location>
        <begin position="354"/>
        <end position="375"/>
    </location>
</feature>
<feature type="transmembrane region" description="Helical" evidence="7">
    <location>
        <begin position="233"/>
        <end position="261"/>
    </location>
</feature>
<keyword evidence="4 7" id="KW-0812">Transmembrane</keyword>
<evidence type="ECO:0000256" key="2">
    <source>
        <dbReference type="ARBA" id="ARBA00022448"/>
    </source>
</evidence>
<dbReference type="InterPro" id="IPR002528">
    <property type="entry name" value="MATE_fam"/>
</dbReference>
<feature type="transmembrane region" description="Helical" evidence="7">
    <location>
        <begin position="313"/>
        <end position="334"/>
    </location>
</feature>
<dbReference type="GO" id="GO:0005886">
    <property type="term" value="C:plasma membrane"/>
    <property type="evidence" value="ECO:0007669"/>
    <property type="project" value="UniProtKB-SubCell"/>
</dbReference>
<dbReference type="GO" id="GO:0015297">
    <property type="term" value="F:antiporter activity"/>
    <property type="evidence" value="ECO:0007669"/>
    <property type="project" value="InterPro"/>
</dbReference>
<dbReference type="CDD" id="cd13148">
    <property type="entry name" value="MATE_like_3"/>
    <property type="match status" value="1"/>
</dbReference>
<dbReference type="PANTHER" id="PTHR43549:SF3">
    <property type="entry name" value="MULTIDRUG RESISTANCE PROTEIN YPNP-RELATED"/>
    <property type="match status" value="1"/>
</dbReference>
<evidence type="ECO:0000256" key="3">
    <source>
        <dbReference type="ARBA" id="ARBA00022475"/>
    </source>
</evidence>
<dbReference type="Pfam" id="PF01554">
    <property type="entry name" value="MatE"/>
    <property type="match status" value="2"/>
</dbReference>
<feature type="transmembrane region" description="Helical" evidence="7">
    <location>
        <begin position="281"/>
        <end position="301"/>
    </location>
</feature>
<keyword evidence="2" id="KW-0813">Transport</keyword>
<dbReference type="InterPro" id="IPR052031">
    <property type="entry name" value="Membrane_Transporter-Flippase"/>
</dbReference>
<evidence type="ECO:0000256" key="5">
    <source>
        <dbReference type="ARBA" id="ARBA00022989"/>
    </source>
</evidence>
<feature type="transmembrane region" description="Helical" evidence="7">
    <location>
        <begin position="84"/>
        <end position="110"/>
    </location>
</feature>
<evidence type="ECO:0000313" key="8">
    <source>
        <dbReference type="EMBL" id="NDY82684.1"/>
    </source>
</evidence>
<name>A0A6B2QZF6_9BURK</name>
<comment type="subcellular location">
    <subcellularLocation>
        <location evidence="1">Cell inner membrane</location>
        <topology evidence="1">Multi-pass membrane protein</topology>
    </subcellularLocation>
</comment>
<feature type="transmembrane region" description="Helical" evidence="7">
    <location>
        <begin position="130"/>
        <end position="150"/>
    </location>
</feature>
<dbReference type="PANTHER" id="PTHR43549">
    <property type="entry name" value="MULTIDRUG RESISTANCE PROTEIN YPNP-RELATED"/>
    <property type="match status" value="1"/>
</dbReference>
<dbReference type="EMBL" id="JAAGRN010000003">
    <property type="protein sequence ID" value="NDY82684.1"/>
    <property type="molecule type" value="Genomic_DNA"/>
</dbReference>
<evidence type="ECO:0000256" key="6">
    <source>
        <dbReference type="ARBA" id="ARBA00023136"/>
    </source>
</evidence>
<proteinExistence type="predicted"/>
<evidence type="ECO:0000256" key="4">
    <source>
        <dbReference type="ARBA" id="ARBA00022692"/>
    </source>
</evidence>
<dbReference type="AlphaFoldDB" id="A0A6B2QZF6"/>
<keyword evidence="5 7" id="KW-1133">Transmembrane helix</keyword>
<feature type="transmembrane region" description="Helical" evidence="7">
    <location>
        <begin position="44"/>
        <end position="72"/>
    </location>
</feature>
<accession>A0A6B2QZF6</accession>
<comment type="caution">
    <text evidence="8">The sequence shown here is derived from an EMBL/GenBank/DDBJ whole genome shotgun (WGS) entry which is preliminary data.</text>
</comment>
<feature type="transmembrane region" description="Helical" evidence="7">
    <location>
        <begin position="413"/>
        <end position="432"/>
    </location>
</feature>
<protein>
    <submittedName>
        <fullName evidence="8">MATE family efflux transporter</fullName>
    </submittedName>
</protein>
<evidence type="ECO:0000256" key="7">
    <source>
        <dbReference type="SAM" id="Phobius"/>
    </source>
</evidence>
<gene>
    <name evidence="8" type="ORF">G3I67_05495</name>
</gene>
<dbReference type="PIRSF" id="PIRSF006603">
    <property type="entry name" value="DinF"/>
    <property type="match status" value="1"/>
</dbReference>
<feature type="transmembrane region" description="Helical" evidence="7">
    <location>
        <begin position="188"/>
        <end position="213"/>
    </location>
</feature>
<dbReference type="InterPro" id="IPR048279">
    <property type="entry name" value="MdtK-like"/>
</dbReference>
<sequence>MQTGPILSTLLRLAVPNVLALVMQVLVGITETYYIGRLGTTPLAAIALVFPFAMLTQMMSSGAMGGAVSSAISRALGASNTERANALAVHAITIGACAGTIYSLIFLAFGPVFYQWLGGSGAVLAEAVRYSNVLFCGAFVLWLGNTLASILRGTGNMVIPSFGIFAAALLQILLGGILGLGLGPIPSYGMVGVAVGQILAIAACVLFFLWYLLSGKGRLKLRLRGVSFQREMFFDILKVGALACLSPVQSVLAILIFTGLIARLGVLPLAGYGIGQRLEFLLIPISFGIGVASVPMVGMAIGAGNVVRARRVAWTAGCVSAFNLALIGGLFAIAPDLWGPLFTSDENILTYARQYLHIVGPAFPFFGFGLTLYFASQGSGKVLGPVLAGTIRLVLVAGVGTWLINAGAGASDFYWLIASAMFVYGISTAAAIKFTPWGKA</sequence>
<dbReference type="GO" id="GO:0042910">
    <property type="term" value="F:xenobiotic transmembrane transporter activity"/>
    <property type="evidence" value="ECO:0007669"/>
    <property type="project" value="InterPro"/>
</dbReference>
<feature type="transmembrane region" description="Helical" evidence="7">
    <location>
        <begin position="162"/>
        <end position="182"/>
    </location>
</feature>
<reference evidence="8" key="1">
    <citation type="submission" date="2020-02" db="EMBL/GenBank/DDBJ databases">
        <authorList>
            <person name="Chen W.-M."/>
        </authorList>
    </citation>
    <scope>NUCLEOTIDE SEQUENCE</scope>
    <source>
        <strain evidence="8">NBD-18</strain>
    </source>
</reference>
<evidence type="ECO:0000256" key="1">
    <source>
        <dbReference type="ARBA" id="ARBA00004429"/>
    </source>
</evidence>
<keyword evidence="3" id="KW-1003">Cell membrane</keyword>
<feature type="transmembrane region" description="Helical" evidence="7">
    <location>
        <begin position="382"/>
        <end position="407"/>
    </location>
</feature>